<name>A0ABS2CPN7_9MICO</name>
<evidence type="ECO:0000256" key="3">
    <source>
        <dbReference type="ARBA" id="ARBA00022679"/>
    </source>
</evidence>
<dbReference type="GO" id="GO:0016301">
    <property type="term" value="F:kinase activity"/>
    <property type="evidence" value="ECO:0007669"/>
    <property type="project" value="UniProtKB-KW"/>
</dbReference>
<dbReference type="Proteomes" id="UP001430172">
    <property type="component" value="Unassembled WGS sequence"/>
</dbReference>
<keyword evidence="8" id="KW-1185">Reference proteome</keyword>
<dbReference type="EMBL" id="JAFDVD010000017">
    <property type="protein sequence ID" value="MBM6401805.1"/>
    <property type="molecule type" value="Genomic_DNA"/>
</dbReference>
<dbReference type="Pfam" id="PF00370">
    <property type="entry name" value="FGGY_N"/>
    <property type="match status" value="1"/>
</dbReference>
<feature type="domain" description="Carbohydrate kinase FGGY N-terminal" evidence="5">
    <location>
        <begin position="1"/>
        <end position="244"/>
    </location>
</feature>
<dbReference type="InterPro" id="IPR000577">
    <property type="entry name" value="Carb_kinase_FGGY"/>
</dbReference>
<keyword evidence="4 7" id="KW-0418">Kinase</keyword>
<proteinExistence type="inferred from homology"/>
<keyword evidence="2" id="KW-0119">Carbohydrate metabolism</keyword>
<sequence>MFVGLDVGTGSTKGVAVTADGRVLATASRPHRMSMPRPGWAEMDPEGAWWPDVAAVSRELVAEVGAEAVAGVCVSGMGPCLVLTDADGRPVRPAVLYGIDGRAGRQIASLTERLGAEAVRARCGKDLTSQAVGPKLLWVREEEPEAFARARRWWGLSSWVAGRLTGEYVLDHQSASQCDPLYDVAAADWADDWLDDVAGHLERPRLVWPHEVVGTVTAAAASETGLPQGVPVSAGTVDAWAEAFSVGVRDTDDVMLMYGSTMFLVRPLDHFTVRPGLWSTMGVHPGSRTLAAGTATSGSLVRWVHDLTGGAPLGSLEAEAAAVPAGAEGLVLLPYFAGERTPVQDPRARGVAIGLTLRHGRGHVLRAAYEGIAFGVRQILELFDTVPPSHPATPSRLVAVGGGTQSALLTQVVSDVCGRPQVVPEETIGASYGSALLSAIGTGSVAPETDWANVGRVVEPDPAACERYDRIYPVFTEMYADTARHMHRLADLADEDAQSR</sequence>
<comment type="caution">
    <text evidence="7">The sequence shown here is derived from an EMBL/GenBank/DDBJ whole genome shotgun (WGS) entry which is preliminary data.</text>
</comment>
<reference evidence="7" key="1">
    <citation type="submission" date="2021-02" db="EMBL/GenBank/DDBJ databases">
        <title>Phycicoccus sp. MQZ13P-5T, whole genome shotgun sequence.</title>
        <authorList>
            <person name="Tuo L."/>
        </authorList>
    </citation>
    <scope>NUCLEOTIDE SEQUENCE</scope>
    <source>
        <strain evidence="7">MQZ13P-5</strain>
    </source>
</reference>
<dbReference type="PIRSF" id="PIRSF000538">
    <property type="entry name" value="GlpK"/>
    <property type="match status" value="1"/>
</dbReference>
<evidence type="ECO:0000313" key="8">
    <source>
        <dbReference type="Proteomes" id="UP001430172"/>
    </source>
</evidence>
<evidence type="ECO:0000259" key="5">
    <source>
        <dbReference type="Pfam" id="PF00370"/>
    </source>
</evidence>
<dbReference type="InterPro" id="IPR043129">
    <property type="entry name" value="ATPase_NBD"/>
</dbReference>
<dbReference type="PANTHER" id="PTHR43095">
    <property type="entry name" value="SUGAR KINASE"/>
    <property type="match status" value="1"/>
</dbReference>
<feature type="domain" description="Carbohydrate kinase FGGY C-terminal" evidence="6">
    <location>
        <begin position="272"/>
        <end position="440"/>
    </location>
</feature>
<keyword evidence="3" id="KW-0808">Transferase</keyword>
<gene>
    <name evidence="7" type="ORF">JQN70_15520</name>
</gene>
<evidence type="ECO:0000259" key="6">
    <source>
        <dbReference type="Pfam" id="PF02782"/>
    </source>
</evidence>
<accession>A0ABS2CPN7</accession>
<comment type="similarity">
    <text evidence="1">Belongs to the FGGY kinase family.</text>
</comment>
<dbReference type="InterPro" id="IPR018485">
    <property type="entry name" value="FGGY_C"/>
</dbReference>
<keyword evidence="2" id="KW-0859">Xylose metabolism</keyword>
<dbReference type="Pfam" id="PF02782">
    <property type="entry name" value="FGGY_C"/>
    <property type="match status" value="1"/>
</dbReference>
<evidence type="ECO:0000256" key="1">
    <source>
        <dbReference type="ARBA" id="ARBA00009156"/>
    </source>
</evidence>
<organism evidence="7 8">
    <name type="scientific">Phycicoccus sonneratiae</name>
    <dbReference type="NCBI Taxonomy" id="2807628"/>
    <lineage>
        <taxon>Bacteria</taxon>
        <taxon>Bacillati</taxon>
        <taxon>Actinomycetota</taxon>
        <taxon>Actinomycetes</taxon>
        <taxon>Micrococcales</taxon>
        <taxon>Intrasporangiaceae</taxon>
        <taxon>Phycicoccus</taxon>
    </lineage>
</organism>
<dbReference type="CDD" id="cd07804">
    <property type="entry name" value="ASKHA_NBD_FGGY_RrXK-like"/>
    <property type="match status" value="1"/>
</dbReference>
<dbReference type="InterPro" id="IPR050406">
    <property type="entry name" value="FGGY_Carb_Kinase"/>
</dbReference>
<dbReference type="InterPro" id="IPR018484">
    <property type="entry name" value="FGGY_N"/>
</dbReference>
<dbReference type="Gene3D" id="3.30.420.40">
    <property type="match status" value="2"/>
</dbReference>
<evidence type="ECO:0000256" key="4">
    <source>
        <dbReference type="ARBA" id="ARBA00022777"/>
    </source>
</evidence>
<protein>
    <submittedName>
        <fullName evidence="7">Sugar kinase</fullName>
    </submittedName>
</protein>
<dbReference type="PANTHER" id="PTHR43095:SF5">
    <property type="entry name" value="XYLULOSE KINASE"/>
    <property type="match status" value="1"/>
</dbReference>
<evidence type="ECO:0000256" key="2">
    <source>
        <dbReference type="ARBA" id="ARBA00022629"/>
    </source>
</evidence>
<dbReference type="SUPFAM" id="SSF53067">
    <property type="entry name" value="Actin-like ATPase domain"/>
    <property type="match status" value="2"/>
</dbReference>
<evidence type="ECO:0000313" key="7">
    <source>
        <dbReference type="EMBL" id="MBM6401805.1"/>
    </source>
</evidence>